<evidence type="ECO:0000313" key="2">
    <source>
        <dbReference type="Proteomes" id="UP000279860"/>
    </source>
</evidence>
<dbReference type="Proteomes" id="UP000279860">
    <property type="component" value="Unassembled WGS sequence"/>
</dbReference>
<organism evidence="1 2">
    <name type="scientific">Tannerella forsythia</name>
    <name type="common">Bacteroides forsythus</name>
    <dbReference type="NCBI Taxonomy" id="28112"/>
    <lineage>
        <taxon>Bacteria</taxon>
        <taxon>Pseudomonadati</taxon>
        <taxon>Bacteroidota</taxon>
        <taxon>Bacteroidia</taxon>
        <taxon>Bacteroidales</taxon>
        <taxon>Tannerellaceae</taxon>
        <taxon>Tannerella</taxon>
    </lineage>
</organism>
<protein>
    <submittedName>
        <fullName evidence="1">Uncharacterized protein</fullName>
    </submittedName>
</protein>
<comment type="caution">
    <text evidence="1">The sequence shown here is derived from an EMBL/GenBank/DDBJ whole genome shotgun (WGS) entry which is preliminary data.</text>
</comment>
<dbReference type="RefSeq" id="WP_124789036.1">
    <property type="nucleotide sequence ID" value="NZ_RQYN01000002.1"/>
</dbReference>
<evidence type="ECO:0000313" key="1">
    <source>
        <dbReference type="EMBL" id="RRD79363.1"/>
    </source>
</evidence>
<dbReference type="EMBL" id="RQYN01000002">
    <property type="protein sequence ID" value="RRD79363.1"/>
    <property type="molecule type" value="Genomic_DNA"/>
</dbReference>
<gene>
    <name evidence="1" type="ORF">EII41_00805</name>
</gene>
<proteinExistence type="predicted"/>
<reference evidence="1 2" key="1">
    <citation type="submission" date="2018-11" db="EMBL/GenBank/DDBJ databases">
        <title>Genomes From Bacteria Associated with the Canine Oral Cavity: a Test Case for Automated Genome-Based Taxonomic Assignment.</title>
        <authorList>
            <person name="Coil D.A."/>
            <person name="Jospin G."/>
            <person name="Darling A.E."/>
            <person name="Wallis C."/>
            <person name="Davis I.J."/>
            <person name="Harris S."/>
            <person name="Eisen J.A."/>
            <person name="Holcombe L.J."/>
            <person name="O'Flynn C."/>
        </authorList>
    </citation>
    <scope>NUCLEOTIDE SEQUENCE [LARGE SCALE GENOMIC DNA]</scope>
    <source>
        <strain evidence="1 2">OH1426_COT-023</strain>
    </source>
</reference>
<sequence length="64" mass="6883">MLQKTTGIACTVARTVCATEVSSPSQKFFFCLQPKDASEYAGVRGREEIPKATPQSGIYDTPVA</sequence>
<accession>A0A3P1ZDN4</accession>
<name>A0A3P1ZDN4_TANFO</name>
<dbReference type="AlphaFoldDB" id="A0A3P1ZDN4"/>